<proteinExistence type="predicted"/>
<feature type="non-terminal residue" evidence="1">
    <location>
        <position position="1"/>
    </location>
</feature>
<reference evidence="1" key="2">
    <citation type="submission" date="2023-07" db="EMBL/GenBank/DDBJ databases">
        <authorList>
            <consortium name="Lawrence Berkeley National Laboratory"/>
            <person name="Haridas S."/>
            <person name="Hensen N."/>
            <person name="Bonometti L."/>
            <person name="Westerberg I."/>
            <person name="Brannstrom I.O."/>
            <person name="Guillou S."/>
            <person name="Cros-Aarteil S."/>
            <person name="Calhoun S."/>
            <person name="Kuo A."/>
            <person name="Mondo S."/>
            <person name="Pangilinan J."/>
            <person name="Riley R."/>
            <person name="LaButti K."/>
            <person name="Andreopoulos B."/>
            <person name="Lipzen A."/>
            <person name="Chen C."/>
            <person name="Yanf M."/>
            <person name="Daum C."/>
            <person name="Ng V."/>
            <person name="Clum A."/>
            <person name="Steindorff A."/>
            <person name="Ohm R."/>
            <person name="Martin F."/>
            <person name="Silar P."/>
            <person name="Natvig D."/>
            <person name="Lalanne C."/>
            <person name="Gautier V."/>
            <person name="Ament-velasquez S.L."/>
            <person name="Kruys A."/>
            <person name="Hutchinson M.I."/>
            <person name="Powell A.J."/>
            <person name="Barry K."/>
            <person name="Miller A.N."/>
            <person name="Grigoriev I.V."/>
            <person name="Debuchy R."/>
            <person name="Gladieux P."/>
            <person name="Thoren M.H."/>
            <person name="Johannesson H."/>
        </authorList>
    </citation>
    <scope>NUCLEOTIDE SEQUENCE</scope>
    <source>
        <strain evidence="1">FGSC 1904</strain>
    </source>
</reference>
<evidence type="ECO:0000313" key="1">
    <source>
        <dbReference type="EMBL" id="KAK3399401.1"/>
    </source>
</evidence>
<comment type="caution">
    <text evidence="1">The sequence shown here is derived from an EMBL/GenBank/DDBJ whole genome shotgun (WGS) entry which is preliminary data.</text>
</comment>
<organism evidence="1 2">
    <name type="scientific">Sordaria brevicollis</name>
    <dbReference type="NCBI Taxonomy" id="83679"/>
    <lineage>
        <taxon>Eukaryota</taxon>
        <taxon>Fungi</taxon>
        <taxon>Dikarya</taxon>
        <taxon>Ascomycota</taxon>
        <taxon>Pezizomycotina</taxon>
        <taxon>Sordariomycetes</taxon>
        <taxon>Sordariomycetidae</taxon>
        <taxon>Sordariales</taxon>
        <taxon>Sordariaceae</taxon>
        <taxon>Sordaria</taxon>
    </lineage>
</organism>
<reference evidence="1" key="1">
    <citation type="journal article" date="2023" name="Mol. Phylogenet. Evol.">
        <title>Genome-scale phylogeny and comparative genomics of the fungal order Sordariales.</title>
        <authorList>
            <person name="Hensen N."/>
            <person name="Bonometti L."/>
            <person name="Westerberg I."/>
            <person name="Brannstrom I.O."/>
            <person name="Guillou S."/>
            <person name="Cros-Aarteil S."/>
            <person name="Calhoun S."/>
            <person name="Haridas S."/>
            <person name="Kuo A."/>
            <person name="Mondo S."/>
            <person name="Pangilinan J."/>
            <person name="Riley R."/>
            <person name="LaButti K."/>
            <person name="Andreopoulos B."/>
            <person name="Lipzen A."/>
            <person name="Chen C."/>
            <person name="Yan M."/>
            <person name="Daum C."/>
            <person name="Ng V."/>
            <person name="Clum A."/>
            <person name="Steindorff A."/>
            <person name="Ohm R.A."/>
            <person name="Martin F."/>
            <person name="Silar P."/>
            <person name="Natvig D.O."/>
            <person name="Lalanne C."/>
            <person name="Gautier V."/>
            <person name="Ament-Velasquez S.L."/>
            <person name="Kruys A."/>
            <person name="Hutchinson M.I."/>
            <person name="Powell A.J."/>
            <person name="Barry K."/>
            <person name="Miller A.N."/>
            <person name="Grigoriev I.V."/>
            <person name="Debuchy R."/>
            <person name="Gladieux P."/>
            <person name="Hiltunen Thoren M."/>
            <person name="Johannesson H."/>
        </authorList>
    </citation>
    <scope>NUCLEOTIDE SEQUENCE</scope>
    <source>
        <strain evidence="1">FGSC 1904</strain>
    </source>
</reference>
<accession>A0AAE0PGC6</accession>
<dbReference type="Proteomes" id="UP001281003">
    <property type="component" value="Unassembled WGS sequence"/>
</dbReference>
<name>A0AAE0PGC6_SORBR</name>
<protein>
    <submittedName>
        <fullName evidence="1">Uncharacterized protein</fullName>
    </submittedName>
</protein>
<evidence type="ECO:0000313" key="2">
    <source>
        <dbReference type="Proteomes" id="UP001281003"/>
    </source>
</evidence>
<dbReference type="AlphaFoldDB" id="A0AAE0PGC6"/>
<dbReference type="EMBL" id="JAUTDP010000005">
    <property type="protein sequence ID" value="KAK3399401.1"/>
    <property type="molecule type" value="Genomic_DNA"/>
</dbReference>
<gene>
    <name evidence="1" type="ORF">B0T20DRAFT_351789</name>
</gene>
<sequence length="114" mass="12059">NDLANVQHAMAPVVQQKVNVEDHDNQDGEGEVPIPIPIHPTIPQDVAAVATMSRAQLFAALEALSDDSIPAEATQADLGIVEAIIAAAVLYVHFQHARCGHKDAITGEHCTSHA</sequence>
<keyword evidence="2" id="KW-1185">Reference proteome</keyword>